<dbReference type="InterPro" id="IPR013750">
    <property type="entry name" value="GHMP_kinase_C_dom"/>
</dbReference>
<dbReference type="InterPro" id="IPR036554">
    <property type="entry name" value="GHMP_kinase_C_sf"/>
</dbReference>
<feature type="binding site" evidence="9">
    <location>
        <begin position="104"/>
        <end position="114"/>
    </location>
    <ligand>
        <name>ATP</name>
        <dbReference type="ChEBI" id="CHEBI:30616"/>
    </ligand>
</feature>
<evidence type="ECO:0000256" key="7">
    <source>
        <dbReference type="ARBA" id="ARBA00022840"/>
    </source>
</evidence>
<evidence type="ECO:0000256" key="1">
    <source>
        <dbReference type="ARBA" id="ARBA00009684"/>
    </source>
</evidence>
<feature type="active site" evidence="9">
    <location>
        <position position="22"/>
    </location>
</feature>
<dbReference type="UniPathway" id="UPA00056">
    <property type="reaction ID" value="UER00094"/>
</dbReference>
<feature type="domain" description="GHMP kinase C-terminal" evidence="11">
    <location>
        <begin position="219"/>
        <end position="277"/>
    </location>
</feature>
<comment type="function">
    <text evidence="9">Catalyzes the phosphorylation of the position 2 hydroxy group of 4-diphosphocytidyl-2C-methyl-D-erythritol.</text>
</comment>
<comment type="similarity">
    <text evidence="1 9">Belongs to the GHMP kinase family. IspE subfamily.</text>
</comment>
<dbReference type="EMBL" id="FONW01000001">
    <property type="protein sequence ID" value="SFE40375.1"/>
    <property type="molecule type" value="Genomic_DNA"/>
</dbReference>
<evidence type="ECO:0000256" key="4">
    <source>
        <dbReference type="ARBA" id="ARBA00022679"/>
    </source>
</evidence>
<evidence type="ECO:0000313" key="15">
    <source>
        <dbReference type="Proteomes" id="UP000294848"/>
    </source>
</evidence>
<evidence type="ECO:0000256" key="9">
    <source>
        <dbReference type="HAMAP-Rule" id="MF_00061"/>
    </source>
</evidence>
<keyword evidence="4 9" id="KW-0808">Transferase</keyword>
<dbReference type="Proteomes" id="UP000198964">
    <property type="component" value="Unassembled WGS sequence"/>
</dbReference>
<dbReference type="InterPro" id="IPR004424">
    <property type="entry name" value="IspE"/>
</dbReference>
<dbReference type="EMBL" id="SNWI01000004">
    <property type="protein sequence ID" value="TDO02642.1"/>
    <property type="molecule type" value="Genomic_DNA"/>
</dbReference>
<feature type="active site" evidence="9">
    <location>
        <position position="146"/>
    </location>
</feature>
<proteinExistence type="inferred from homology"/>
<evidence type="ECO:0000259" key="11">
    <source>
        <dbReference type="Pfam" id="PF08544"/>
    </source>
</evidence>
<dbReference type="PIRSF" id="PIRSF010376">
    <property type="entry name" value="IspE"/>
    <property type="match status" value="1"/>
</dbReference>
<dbReference type="Gene3D" id="3.30.70.890">
    <property type="entry name" value="GHMP kinase, C-terminal domain"/>
    <property type="match status" value="1"/>
</dbReference>
<evidence type="ECO:0000256" key="5">
    <source>
        <dbReference type="ARBA" id="ARBA00022741"/>
    </source>
</evidence>
<dbReference type="InterPro" id="IPR014721">
    <property type="entry name" value="Ribsml_uS5_D2-typ_fold_subgr"/>
</dbReference>
<dbReference type="HAMAP" id="MF_00061">
    <property type="entry name" value="IspE"/>
    <property type="match status" value="1"/>
</dbReference>
<accession>A0A1I2A8I5</accession>
<gene>
    <name evidence="9" type="primary">ispE</name>
    <name evidence="13" type="ORF">DET52_104107</name>
    <name evidence="12" type="ORF">SAMN05216283_10156</name>
</gene>
<dbReference type="PANTHER" id="PTHR43527">
    <property type="entry name" value="4-DIPHOSPHOCYTIDYL-2-C-METHYL-D-ERYTHRITOL KINASE, CHLOROPLASTIC"/>
    <property type="match status" value="1"/>
</dbReference>
<comment type="pathway">
    <text evidence="9">Isoprenoid biosynthesis; isopentenyl diphosphate biosynthesis via DXP pathway; isopentenyl diphosphate from 1-deoxy-D-xylulose 5-phosphate: step 3/6.</text>
</comment>
<dbReference type="GO" id="GO:0005524">
    <property type="term" value="F:ATP binding"/>
    <property type="evidence" value="ECO:0007669"/>
    <property type="project" value="UniProtKB-UniRule"/>
</dbReference>
<dbReference type="Pfam" id="PF08544">
    <property type="entry name" value="GHMP_kinases_C"/>
    <property type="match status" value="1"/>
</dbReference>
<name>A0A1I2A8I5_9BACT</name>
<evidence type="ECO:0000313" key="12">
    <source>
        <dbReference type="EMBL" id="SFE40375.1"/>
    </source>
</evidence>
<dbReference type="InterPro" id="IPR020568">
    <property type="entry name" value="Ribosomal_Su5_D2-typ_SF"/>
</dbReference>
<evidence type="ECO:0000256" key="8">
    <source>
        <dbReference type="ARBA" id="ARBA00032554"/>
    </source>
</evidence>
<keyword evidence="14" id="KW-1185">Reference proteome</keyword>
<dbReference type="GO" id="GO:0016114">
    <property type="term" value="P:terpenoid biosynthetic process"/>
    <property type="evidence" value="ECO:0007669"/>
    <property type="project" value="UniProtKB-UniRule"/>
</dbReference>
<keyword evidence="5 9" id="KW-0547">Nucleotide-binding</keyword>
<dbReference type="Proteomes" id="UP000294848">
    <property type="component" value="Unassembled WGS sequence"/>
</dbReference>
<evidence type="ECO:0000313" key="14">
    <source>
        <dbReference type="Proteomes" id="UP000198964"/>
    </source>
</evidence>
<dbReference type="AlphaFoldDB" id="A0A1I2A8I5"/>
<feature type="domain" description="GHMP kinase N-terminal" evidence="10">
    <location>
        <begin position="77"/>
        <end position="150"/>
    </location>
</feature>
<dbReference type="SUPFAM" id="SSF54211">
    <property type="entry name" value="Ribosomal protein S5 domain 2-like"/>
    <property type="match status" value="1"/>
</dbReference>
<dbReference type="GO" id="GO:0050515">
    <property type="term" value="F:4-(cytidine 5'-diphospho)-2-C-methyl-D-erythritol kinase activity"/>
    <property type="evidence" value="ECO:0007669"/>
    <property type="project" value="UniProtKB-UniRule"/>
</dbReference>
<dbReference type="InterPro" id="IPR006204">
    <property type="entry name" value="GHMP_kinase_N_dom"/>
</dbReference>
<dbReference type="Pfam" id="PF00288">
    <property type="entry name" value="GHMP_kinases_N"/>
    <property type="match status" value="1"/>
</dbReference>
<dbReference type="NCBIfam" id="TIGR00154">
    <property type="entry name" value="ispE"/>
    <property type="match status" value="1"/>
</dbReference>
<dbReference type="EC" id="2.7.1.148" evidence="2 9"/>
<dbReference type="STRING" id="655355.SAMN05216283_10156"/>
<dbReference type="SUPFAM" id="SSF55060">
    <property type="entry name" value="GHMP Kinase, C-terminal domain"/>
    <property type="match status" value="1"/>
</dbReference>
<keyword evidence="7 9" id="KW-0067">ATP-binding</keyword>
<reference evidence="13 15" key="2">
    <citation type="submission" date="2019-03" db="EMBL/GenBank/DDBJ databases">
        <title>Freshwater and sediment microbial communities from various areas in North America, analyzing microbe dynamics in response to fracking.</title>
        <authorList>
            <person name="Lamendella R."/>
        </authorList>
    </citation>
    <scope>NUCLEOTIDE SEQUENCE [LARGE SCALE GENOMIC DNA]</scope>
    <source>
        <strain evidence="13 15">114D</strain>
    </source>
</reference>
<dbReference type="Gene3D" id="3.30.230.10">
    <property type="match status" value="1"/>
</dbReference>
<keyword evidence="9" id="KW-0414">Isoprene biosynthesis</keyword>
<evidence type="ECO:0000256" key="2">
    <source>
        <dbReference type="ARBA" id="ARBA00012052"/>
    </source>
</evidence>
<dbReference type="PANTHER" id="PTHR43527:SF2">
    <property type="entry name" value="4-DIPHOSPHOCYTIDYL-2-C-METHYL-D-ERYTHRITOL KINASE, CHLOROPLASTIC"/>
    <property type="match status" value="1"/>
</dbReference>
<sequence length="284" mass="31937">MTAVSYLYSSHSFSMITYPIAKINLGLQVTEKREDGFHNIETIFYPVPVQDALEVVKADTFQIDITGIDLKEDPVNNLVAKAYRLLQADYQLPPVHIHLHKNIPVGAGLGGGSADASYMLLMLNDLFELSLTREQLLAYALKLGSDCPFFIDPKPVFATGRGELMEPVELNLSGYHLVVVKPPVHVSTPEAYRHMCPGKSRISLKAIVRFPVLKWKGNLQNQFERYVFEQHPEVKAIKEKLYKLGAAYALMSGSGSAVYGLFHGDRRTIAQYFPEDYRIFSQKL</sequence>
<organism evidence="12 14">
    <name type="scientific">Sunxiuqinia elliptica</name>
    <dbReference type="NCBI Taxonomy" id="655355"/>
    <lineage>
        <taxon>Bacteria</taxon>
        <taxon>Pseudomonadati</taxon>
        <taxon>Bacteroidota</taxon>
        <taxon>Bacteroidia</taxon>
        <taxon>Marinilabiliales</taxon>
        <taxon>Prolixibacteraceae</taxon>
        <taxon>Sunxiuqinia</taxon>
    </lineage>
</organism>
<evidence type="ECO:0000256" key="3">
    <source>
        <dbReference type="ARBA" id="ARBA00017473"/>
    </source>
</evidence>
<dbReference type="GO" id="GO:0019288">
    <property type="term" value="P:isopentenyl diphosphate biosynthetic process, methylerythritol 4-phosphate pathway"/>
    <property type="evidence" value="ECO:0007669"/>
    <property type="project" value="UniProtKB-UniRule"/>
</dbReference>
<evidence type="ECO:0000259" key="10">
    <source>
        <dbReference type="Pfam" id="PF00288"/>
    </source>
</evidence>
<keyword evidence="6 9" id="KW-0418">Kinase</keyword>
<evidence type="ECO:0000313" key="13">
    <source>
        <dbReference type="EMBL" id="TDO02642.1"/>
    </source>
</evidence>
<reference evidence="12 14" key="1">
    <citation type="submission" date="2016-10" db="EMBL/GenBank/DDBJ databases">
        <authorList>
            <person name="de Groot N.N."/>
        </authorList>
    </citation>
    <scope>NUCLEOTIDE SEQUENCE [LARGE SCALE GENOMIC DNA]</scope>
    <source>
        <strain evidence="12 14">CGMCC 1.9156</strain>
    </source>
</reference>
<comment type="catalytic activity">
    <reaction evidence="9">
        <text>4-CDP-2-C-methyl-D-erythritol + ATP = 4-CDP-2-C-methyl-D-erythritol 2-phosphate + ADP + H(+)</text>
        <dbReference type="Rhea" id="RHEA:18437"/>
        <dbReference type="ChEBI" id="CHEBI:15378"/>
        <dbReference type="ChEBI" id="CHEBI:30616"/>
        <dbReference type="ChEBI" id="CHEBI:57823"/>
        <dbReference type="ChEBI" id="CHEBI:57919"/>
        <dbReference type="ChEBI" id="CHEBI:456216"/>
        <dbReference type="EC" id="2.7.1.148"/>
    </reaction>
</comment>
<protein>
    <recommendedName>
        <fullName evidence="3 9">4-diphosphocytidyl-2-C-methyl-D-erythritol kinase</fullName>
        <shortName evidence="9">CMK</shortName>
        <ecNumber evidence="2 9">2.7.1.148</ecNumber>
    </recommendedName>
    <alternativeName>
        <fullName evidence="8 9">4-(cytidine-5'-diphospho)-2-C-methyl-D-erythritol kinase</fullName>
    </alternativeName>
</protein>
<evidence type="ECO:0000256" key="6">
    <source>
        <dbReference type="ARBA" id="ARBA00022777"/>
    </source>
</evidence>